<proteinExistence type="predicted"/>
<dbReference type="Pfam" id="PF21825">
    <property type="entry name" value="crAss001_48"/>
    <property type="match status" value="1"/>
</dbReference>
<dbReference type="Proteomes" id="UP000028782">
    <property type="component" value="Chromosome"/>
</dbReference>
<dbReference type="RefSeq" id="WP_200879601.1">
    <property type="nucleotide sequence ID" value="NZ_CP006704.1"/>
</dbReference>
<sequence length="71" mass="8597">MHLDGCTLPSHRQRVLDEKRELDIRFIRLDEFILRDAFFRELEKDEHACMHRQLDVMRELSVILGERISAF</sequence>
<dbReference type="AlphaFoldDB" id="A0A076PPN6"/>
<dbReference type="HOGENOM" id="CLU_202406_0_0_4"/>
<accession>A0A076PPN6</accession>
<protein>
    <submittedName>
        <fullName evidence="1">Uncharacterized protein</fullName>
    </submittedName>
</protein>
<evidence type="ECO:0000313" key="2">
    <source>
        <dbReference type="Proteomes" id="UP000028782"/>
    </source>
</evidence>
<dbReference type="InterPro" id="IPR054052">
    <property type="entry name" value="Y16Q-like"/>
</dbReference>
<evidence type="ECO:0000313" key="1">
    <source>
        <dbReference type="EMBL" id="AIJ46606.1"/>
    </source>
</evidence>
<dbReference type="KEGG" id="ctes:O987_12420"/>
<dbReference type="EMBL" id="CP006704">
    <property type="protein sequence ID" value="AIJ46606.1"/>
    <property type="molecule type" value="Genomic_DNA"/>
</dbReference>
<name>A0A076PPN6_COMTE</name>
<organism evidence="1 2">
    <name type="scientific">Comamonas testosteroni TK102</name>
    <dbReference type="NCBI Taxonomy" id="1392005"/>
    <lineage>
        <taxon>Bacteria</taxon>
        <taxon>Pseudomonadati</taxon>
        <taxon>Pseudomonadota</taxon>
        <taxon>Betaproteobacteria</taxon>
        <taxon>Burkholderiales</taxon>
        <taxon>Comamonadaceae</taxon>
        <taxon>Comamonas</taxon>
    </lineage>
</organism>
<reference evidence="1 2" key="1">
    <citation type="journal article" date="2014" name="Genome Announc.">
        <title>Complete Genome Sequence of Polychlorinated Biphenyl Degrader Comamonas testosteroni TK102 (NBRC 109938).</title>
        <authorList>
            <person name="Fukuda K."/>
            <person name="Hosoyama A."/>
            <person name="Tsuchikane K."/>
            <person name="Ohji S."/>
            <person name="Yamazoe A."/>
            <person name="Fujita N."/>
            <person name="Shintani M."/>
            <person name="Kimbara K."/>
        </authorList>
    </citation>
    <scope>NUCLEOTIDE SEQUENCE [LARGE SCALE GENOMIC DNA]</scope>
    <source>
        <strain evidence="1">TK102</strain>
    </source>
</reference>
<gene>
    <name evidence="1" type="ORF">O987_12420</name>
</gene>